<dbReference type="EMBL" id="UZAM01006853">
    <property type="protein sequence ID" value="VDO94621.1"/>
    <property type="molecule type" value="Genomic_DNA"/>
</dbReference>
<dbReference type="InterPro" id="IPR008631">
    <property type="entry name" value="Glycogen_synth"/>
</dbReference>
<dbReference type="UniPathway" id="UPA00164"/>
<dbReference type="WBParaSite" id="SBAD_0000159601-mRNA-1">
    <property type="protein sequence ID" value="SBAD_0000159601-mRNA-1"/>
    <property type="gene ID" value="SBAD_0000159601"/>
</dbReference>
<evidence type="ECO:0000256" key="11">
    <source>
        <dbReference type="SAM" id="Phobius"/>
    </source>
</evidence>
<feature type="region of interest" description="Disordered" evidence="10">
    <location>
        <begin position="661"/>
        <end position="695"/>
    </location>
</feature>
<keyword evidence="5 9" id="KW-0808">Transferase</keyword>
<keyword evidence="11" id="KW-0472">Membrane</keyword>
<dbReference type="AlphaFoldDB" id="A0A183ID31"/>
<keyword evidence="13" id="KW-1185">Reference proteome</keyword>
<evidence type="ECO:0000256" key="3">
    <source>
        <dbReference type="ARBA" id="ARBA00012558"/>
    </source>
</evidence>
<dbReference type="EC" id="2.4.1.11" evidence="3 9"/>
<keyword evidence="6 9" id="KW-0320">Glycogen biosynthesis</keyword>
<dbReference type="FunFam" id="3.40.50.2000:FF:000014">
    <property type="entry name" value="Glycogen [starch] synthase"/>
    <property type="match status" value="1"/>
</dbReference>
<comment type="pathway">
    <text evidence="1 9">Glycan biosynthesis; glycogen biosynthesis.</text>
</comment>
<comment type="catalytic activity">
    <reaction evidence="7">
        <text>[(1-&gt;4)-alpha-D-glucosyl](n) + UDP-alpha-D-glucose = [(1-&gt;4)-alpha-D-glucosyl](n+1) + UDP + H(+)</text>
        <dbReference type="Rhea" id="RHEA:18549"/>
        <dbReference type="Rhea" id="RHEA-COMP:9584"/>
        <dbReference type="Rhea" id="RHEA-COMP:9587"/>
        <dbReference type="ChEBI" id="CHEBI:15378"/>
        <dbReference type="ChEBI" id="CHEBI:15444"/>
        <dbReference type="ChEBI" id="CHEBI:58223"/>
        <dbReference type="ChEBI" id="CHEBI:58885"/>
        <dbReference type="EC" id="2.4.1.11"/>
    </reaction>
    <physiologicalReaction direction="left-to-right" evidence="7">
        <dbReference type="Rhea" id="RHEA:18550"/>
    </physiologicalReaction>
</comment>
<accession>A0A183ID31</accession>
<evidence type="ECO:0000256" key="7">
    <source>
        <dbReference type="ARBA" id="ARBA00047345"/>
    </source>
</evidence>
<dbReference type="PANTHER" id="PTHR10176:SF3">
    <property type="entry name" value="GLYCOGEN [STARCH] SYNTHASE"/>
    <property type="match status" value="1"/>
</dbReference>
<evidence type="ECO:0000256" key="10">
    <source>
        <dbReference type="SAM" id="MobiDB-lite"/>
    </source>
</evidence>
<evidence type="ECO:0000256" key="5">
    <source>
        <dbReference type="ARBA" id="ARBA00022679"/>
    </source>
</evidence>
<evidence type="ECO:0000313" key="13">
    <source>
        <dbReference type="Proteomes" id="UP000270296"/>
    </source>
</evidence>
<dbReference type="SUPFAM" id="SSF53756">
    <property type="entry name" value="UDP-Glycosyltransferase/glycogen phosphorylase"/>
    <property type="match status" value="2"/>
</dbReference>
<protein>
    <recommendedName>
        <fullName evidence="8 9">Glycogen [starch] synthase</fullName>
        <ecNumber evidence="3 9">2.4.1.11</ecNumber>
    </recommendedName>
</protein>
<dbReference type="GO" id="GO:0005978">
    <property type="term" value="P:glycogen biosynthetic process"/>
    <property type="evidence" value="ECO:0007669"/>
    <property type="project" value="UniProtKB-UniPathway"/>
</dbReference>
<organism evidence="14">
    <name type="scientific">Soboliphyme baturini</name>
    <dbReference type="NCBI Taxonomy" id="241478"/>
    <lineage>
        <taxon>Eukaryota</taxon>
        <taxon>Metazoa</taxon>
        <taxon>Ecdysozoa</taxon>
        <taxon>Nematoda</taxon>
        <taxon>Enoplea</taxon>
        <taxon>Dorylaimia</taxon>
        <taxon>Dioctophymatida</taxon>
        <taxon>Dioctophymatoidea</taxon>
        <taxon>Soboliphymatidae</taxon>
        <taxon>Soboliphyme</taxon>
    </lineage>
</organism>
<keyword evidence="4 9" id="KW-0328">Glycosyltransferase</keyword>
<keyword evidence="11" id="KW-0812">Transmembrane</keyword>
<proteinExistence type="inferred from homology"/>
<dbReference type="GO" id="GO:0004373">
    <property type="term" value="F:alpha-1,4-glucan glucosyltransferase (UDP-glucose donor) activity"/>
    <property type="evidence" value="ECO:0007669"/>
    <property type="project" value="UniProtKB-EC"/>
</dbReference>
<dbReference type="GO" id="GO:0005737">
    <property type="term" value="C:cytoplasm"/>
    <property type="evidence" value="ECO:0007669"/>
    <property type="project" value="TreeGrafter"/>
</dbReference>
<evidence type="ECO:0000256" key="9">
    <source>
        <dbReference type="RuleBase" id="RU363104"/>
    </source>
</evidence>
<evidence type="ECO:0000313" key="12">
    <source>
        <dbReference type="EMBL" id="VDO94621.1"/>
    </source>
</evidence>
<dbReference type="OrthoDB" id="6335297at2759"/>
<dbReference type="Gene3D" id="3.40.50.2000">
    <property type="entry name" value="Glycogen Phosphorylase B"/>
    <property type="match status" value="2"/>
</dbReference>
<name>A0A183ID31_9BILA</name>
<evidence type="ECO:0000256" key="6">
    <source>
        <dbReference type="ARBA" id="ARBA00023056"/>
    </source>
</evidence>
<keyword evidence="11" id="KW-1133">Transmembrane helix</keyword>
<gene>
    <name evidence="12" type="ORF">SBAD_LOCUS1525</name>
</gene>
<dbReference type="Proteomes" id="UP000270296">
    <property type="component" value="Unassembled WGS sequence"/>
</dbReference>
<reference evidence="12 13" key="2">
    <citation type="submission" date="2018-11" db="EMBL/GenBank/DDBJ databases">
        <authorList>
            <consortium name="Pathogen Informatics"/>
        </authorList>
    </citation>
    <scope>NUCLEOTIDE SEQUENCE [LARGE SCALE GENOMIC DNA]</scope>
</reference>
<dbReference type="Pfam" id="PF05693">
    <property type="entry name" value="Glycogen_syn"/>
    <property type="match status" value="1"/>
</dbReference>
<feature type="transmembrane region" description="Helical" evidence="11">
    <location>
        <begin position="58"/>
        <end position="84"/>
    </location>
</feature>
<evidence type="ECO:0000313" key="14">
    <source>
        <dbReference type="WBParaSite" id="SBAD_0000159601-mRNA-1"/>
    </source>
</evidence>
<reference evidence="14" key="1">
    <citation type="submission" date="2016-06" db="UniProtKB">
        <authorList>
            <consortium name="WormBaseParasite"/>
        </authorList>
    </citation>
    <scope>IDENTIFICATION</scope>
</reference>
<evidence type="ECO:0000256" key="2">
    <source>
        <dbReference type="ARBA" id="ARBA00010686"/>
    </source>
</evidence>
<comment type="function">
    <text evidence="9">Transfers the glycosyl residue from UDP-Glc to the non-reducing end of alpha-1,4-glucan.</text>
</comment>
<evidence type="ECO:0000256" key="4">
    <source>
        <dbReference type="ARBA" id="ARBA00022676"/>
    </source>
</evidence>
<evidence type="ECO:0000256" key="1">
    <source>
        <dbReference type="ARBA" id="ARBA00004964"/>
    </source>
</evidence>
<evidence type="ECO:0000256" key="8">
    <source>
        <dbReference type="ARBA" id="ARBA00073454"/>
    </source>
</evidence>
<comment type="similarity">
    <text evidence="2 9">Belongs to the glycosyltransferase 3 family.</text>
</comment>
<sequence>MMSISKMHKRLQALEISDDDLDSILDRGETARRENRFVFETAWEVANKGNRAGTGAHIIFLVIDLQAFTLLSLFFSVGGIYTVLRTKAAMTTEELGDQYCMIGPYNEDTVKLEVEVLESESFALKGALDVLREQGVKVFFGRWLIDGYPKVLLFDIGSAAWRLDNWKKEFWDACHIGIPWHDHEANDAIILGFLVVWFLQEFLERVEKPLVVAHFHEWMAGVGLIMLRCRKVDVATVFTTHATLLGRYVCAGNVDFYNNLDKLDLDKEAGDRGIYHRYCLERAAAHAAHVFTTVSQITGVEAEHLLKRKPDVITPNGLNNLHALAKEKINDFVRGHFHGHFNFDLDKTIYFFTAGRYEFSNKGGDLFIEALARLNHYLKTSTDSRTKDVTVIAFVIYPARANSFNVESLKGQAVCKQLRETVCRIKDNMGSRLFEMALRGNIPSLEDLLLPAERVQLKRCILAGRRDSLPPICTHNMADDSNDPVLKHLRRTHLFNADDDRVKVVFHPEFLSSVSPLIGLDYEEFVRGCHLGVFPSYYEPWGYTPGECTVMGVPSVTTNLSGFGCFIQEHVADPMSYGIYIVDRRYKNAEESVLQLAQYMYDFCCLSRRQRIILRNRTERLSELLDWRNLAFYYRQARQLALSITHPDRCAELKAEAARFRYPRPLSEPPTPSVSTPGSPAESDEEDAESAQWNI</sequence>
<dbReference type="PANTHER" id="PTHR10176">
    <property type="entry name" value="GLYCOGEN SYNTHASE"/>
    <property type="match status" value="1"/>
</dbReference>
<dbReference type="Gene3D" id="6.10.260.10">
    <property type="match status" value="1"/>
</dbReference>